<feature type="transmembrane region" description="Helical" evidence="1">
    <location>
        <begin position="315"/>
        <end position="335"/>
    </location>
</feature>
<keyword evidence="1" id="KW-0812">Transmembrane</keyword>
<proteinExistence type="predicted"/>
<dbReference type="STRING" id="94869.SAMN04488529_101990"/>
<keyword evidence="4" id="KW-1185">Reference proteome</keyword>
<dbReference type="Pfam" id="PF05569">
    <property type="entry name" value="Peptidase_M56"/>
    <property type="match status" value="1"/>
</dbReference>
<reference evidence="3 4" key="1">
    <citation type="submission" date="2016-10" db="EMBL/GenBank/DDBJ databases">
        <authorList>
            <person name="de Groot N.N."/>
        </authorList>
    </citation>
    <scope>NUCLEOTIDE SEQUENCE [LARGE SCALE GENOMIC DNA]</scope>
    <source>
        <strain evidence="3 4">DSM 12272</strain>
    </source>
</reference>
<dbReference type="OrthoDB" id="9762883at2"/>
<dbReference type="InterPro" id="IPR008756">
    <property type="entry name" value="Peptidase_M56"/>
</dbReference>
<evidence type="ECO:0000259" key="2">
    <source>
        <dbReference type="Pfam" id="PF05569"/>
    </source>
</evidence>
<name>A0A1H0NXS4_9CLOT</name>
<dbReference type="EMBL" id="FNJM01000001">
    <property type="protein sequence ID" value="SDO97190.1"/>
    <property type="molecule type" value="Genomic_DNA"/>
</dbReference>
<gene>
    <name evidence="3" type="ORF">SAMN04488529_101990</name>
</gene>
<dbReference type="Pfam" id="PF07454">
    <property type="entry name" value="SpoIIP"/>
    <property type="match status" value="1"/>
</dbReference>
<dbReference type="RefSeq" id="WP_089966383.1">
    <property type="nucleotide sequence ID" value="NZ_FNJM01000001.1"/>
</dbReference>
<evidence type="ECO:0000256" key="1">
    <source>
        <dbReference type="SAM" id="Phobius"/>
    </source>
</evidence>
<evidence type="ECO:0000313" key="3">
    <source>
        <dbReference type="EMBL" id="SDO97190.1"/>
    </source>
</evidence>
<keyword evidence="1" id="KW-0472">Membrane</keyword>
<dbReference type="PANTHER" id="PTHR34978">
    <property type="entry name" value="POSSIBLE SENSOR-TRANSDUCER PROTEIN BLAR"/>
    <property type="match status" value="1"/>
</dbReference>
<feature type="domain" description="Peptidase M56" evidence="2">
    <location>
        <begin position="8"/>
        <end position="309"/>
    </location>
</feature>
<dbReference type="Proteomes" id="UP000198597">
    <property type="component" value="Unassembled WGS sequence"/>
</dbReference>
<dbReference type="InterPro" id="IPR010897">
    <property type="entry name" value="Spore_II_P"/>
</dbReference>
<keyword evidence="1" id="KW-1133">Transmembrane helix</keyword>
<dbReference type="CDD" id="cd07341">
    <property type="entry name" value="M56_BlaR1_MecR1_like"/>
    <property type="match status" value="1"/>
</dbReference>
<dbReference type="PANTHER" id="PTHR34978:SF3">
    <property type="entry name" value="SLR0241 PROTEIN"/>
    <property type="match status" value="1"/>
</dbReference>
<sequence length="540" mass="61490">MMIFDWIIETSFAASIIVLIVICIRGLIKKRVNPNILYYMWFVVIIKLLIPNGPESNISIYNVFSKSEVGVVERVNEIESTNIINEINVKSTLKDESKIYKTDTNNKIDYIKLKAMLCCIWVMGIGFLSIRSIYSYNILQKYIQGKEYNNYPVESILLETLNILCIKRKVKIIMCDEFQSPTLFGIMEPRIIIPKTIIENSTSKELKYILLHELIHLKRRDNIIIWVLLIIKIIYWFNPIITIAIKLMQQDCELACDANVLNKVSERENIDYGMAILKVLSSINSKKTFVGTTTMIRNKNDIKERISMISINKKYGFKALIIGSLLIGIVCSVGLTTKSSAKTDDILNVESIKENSNELTLGKVNSGIVVYNSHYDEDYMSGLTVIDAGEMLVSKLKENGLEAKLLKNTKTVAYVESYNESRNLVIEGVENYEDKMLIDIHRPAKGIKDEENRRVTKIILSKTSPKYEENKIFADTLINKFKVQGLVGTIVLYEDVTLLNDFNQDLSSKAIMLEVGSGASNKSDIEFCIQKISKAIEKLN</sequence>
<evidence type="ECO:0000313" key="4">
    <source>
        <dbReference type="Proteomes" id="UP000198597"/>
    </source>
</evidence>
<dbReference type="InterPro" id="IPR052173">
    <property type="entry name" value="Beta-lactam_resp_regulator"/>
</dbReference>
<protein>
    <submittedName>
        <fullName evidence="3">Bla regulator protein blaR1</fullName>
    </submittedName>
</protein>
<accession>A0A1H0NXS4</accession>
<feature type="transmembrane region" description="Helical" evidence="1">
    <location>
        <begin position="115"/>
        <end position="134"/>
    </location>
</feature>
<organism evidence="3 4">
    <name type="scientific">Clostridium gasigenes</name>
    <dbReference type="NCBI Taxonomy" id="94869"/>
    <lineage>
        <taxon>Bacteria</taxon>
        <taxon>Bacillati</taxon>
        <taxon>Bacillota</taxon>
        <taxon>Clostridia</taxon>
        <taxon>Eubacteriales</taxon>
        <taxon>Clostridiaceae</taxon>
        <taxon>Clostridium</taxon>
    </lineage>
</organism>
<feature type="transmembrane region" description="Helical" evidence="1">
    <location>
        <begin position="223"/>
        <end position="245"/>
    </location>
</feature>
<dbReference type="AlphaFoldDB" id="A0A1H0NXS4"/>
<feature type="transmembrane region" description="Helical" evidence="1">
    <location>
        <begin position="6"/>
        <end position="28"/>
    </location>
</feature>